<comment type="subcellular location">
    <subcellularLocation>
        <location evidence="1 5">Nucleus</location>
    </subcellularLocation>
</comment>
<keyword evidence="5" id="KW-0227">DNA damage</keyword>
<dbReference type="InterPro" id="IPR024687">
    <property type="entry name" value="MMS19_C"/>
</dbReference>
<keyword evidence="9" id="KW-1185">Reference proteome</keyword>
<comment type="function">
    <text evidence="5">Key component of the cytosolic iron-sulfur protein assembly (CIA) complex, a multiprotein complex that mediates the incorporation of iron-sulfur cluster into apoproteins specifically involved in DNA metabolism and genomic integrity. In the CIA complex, MMS19 acts as an adapter between early-acting CIA components and a subset of cellular target iron-sulfur proteins.</text>
</comment>
<evidence type="ECO:0000259" key="6">
    <source>
        <dbReference type="Pfam" id="PF12460"/>
    </source>
</evidence>
<sequence length="1041" mass="114843">MILCLHQADWKALRGAIVGCLALLKRKSNVGMVTVNEARAVVQSYLQNLQVQSLGQHDRKICFELLECILDCYPDAVVALGDNLVYGICEAIDGEKDPECLMITFHIVEVLARLFPDPLGPLASFAADLFEILGCYFPIHFTHLAFASTALFEPFAIPLLLEKLSSSLPSAKVESLRYLSYCSVMYGADRMAKHAETLWSSLKDTIYNSSQPISSLETEPLDGMGFQENQITTEALLLMQKVILQNDGLFISLIVDDEEIKSTINSITSFKNYADIPTQNKKKLYAVGQILSVSAKASIASCNRVFESFFLCLMDALGLSGSSGDSHPEEDYEFSGRLKYGALYLCIELLAACRYLVLGCEESSVTVSAHEKWCCMLQSFCYSLTETLCCTLVTSTDKDIQNAYIHSGALVEIGSFVDNRHEADKAPIFKGIVVEKIVSLMSPDDSTMPLSLKLEAISEIGTTGLNFMLTIVQGLEKTVFAKLSESFVHGNVESAESTVQLLECFSNKLLPWFDKIGGFEEVPFHFAINIWDQIEKSTDFSIGLQEKELVGATMKAVKLAVANCSEESQSIIVQKAFNVLLSSTFSSKEIISGTTSTKLEASQLNHGLNSFPCRDQWRVSLFASVIIALRPQTHIPNVKAIVHIFLTTLLSGHVPAAQALGSIVNKLPLKINTMETSDGCSLEEVLDIIFSTSVWTSDGNGLLRRVCGTGDGSDISLSGLRLSNVNNSLLHIHAIVGLAWMGKGLLMRGHEKVRDITMTILSCLLSDSDVGALSLKQGPSKDSTEQDVLAVMKSAADAFHILMSDSEACLNRRFHTIIRPLYKQRYFSTMMPIVLSSVAKSDSPITRSMLYRAFAHIISDAPLSAMLSEAKKLLPILLDCLSMLSEEISDRDIIYSILLVLSGILTDKNGQEAVVENAHIIISRLLGLISYPHMMTRVKKGIVNLGVSLVDLFLWINVPAPVEIMQKLSFCVQLVRETAIQCLVAMSALPHARIYPMRTQVLRTISNALGDPKRAVRQEAVRCRQAWLELLDLYWWCFQLV</sequence>
<dbReference type="EMBL" id="SDRB02012048">
    <property type="protein sequence ID" value="THF99081.1"/>
    <property type="molecule type" value="Genomic_DNA"/>
</dbReference>
<proteinExistence type="inferred from homology"/>
<protein>
    <recommendedName>
        <fullName evidence="5">MMS19 nucleotide excision repair protein</fullName>
    </recommendedName>
</protein>
<feature type="domain" description="MMS19 N-terminal" evidence="7">
    <location>
        <begin position="8"/>
        <end position="208"/>
    </location>
</feature>
<dbReference type="Pfam" id="PF12460">
    <property type="entry name" value="MMS19_C"/>
    <property type="match status" value="1"/>
</dbReference>
<evidence type="ECO:0000256" key="5">
    <source>
        <dbReference type="RuleBase" id="RU367072"/>
    </source>
</evidence>
<comment type="caution">
    <text evidence="8">The sequence shown here is derived from an EMBL/GenBank/DDBJ whole genome shotgun (WGS) entry which is preliminary data.</text>
</comment>
<dbReference type="InterPro" id="IPR016024">
    <property type="entry name" value="ARM-type_fold"/>
</dbReference>
<evidence type="ECO:0000256" key="3">
    <source>
        <dbReference type="ARBA" id="ARBA00022737"/>
    </source>
</evidence>
<dbReference type="SUPFAM" id="SSF48371">
    <property type="entry name" value="ARM repeat"/>
    <property type="match status" value="1"/>
</dbReference>
<feature type="domain" description="MMS19 C-terminal" evidence="6">
    <location>
        <begin position="543"/>
        <end position="939"/>
    </location>
</feature>
<evidence type="ECO:0000259" key="7">
    <source>
        <dbReference type="Pfam" id="PF14500"/>
    </source>
</evidence>
<organism evidence="8 9">
    <name type="scientific">Camellia sinensis var. sinensis</name>
    <name type="common">China tea</name>
    <dbReference type="NCBI Taxonomy" id="542762"/>
    <lineage>
        <taxon>Eukaryota</taxon>
        <taxon>Viridiplantae</taxon>
        <taxon>Streptophyta</taxon>
        <taxon>Embryophyta</taxon>
        <taxon>Tracheophyta</taxon>
        <taxon>Spermatophyta</taxon>
        <taxon>Magnoliopsida</taxon>
        <taxon>eudicotyledons</taxon>
        <taxon>Gunneridae</taxon>
        <taxon>Pentapetalae</taxon>
        <taxon>asterids</taxon>
        <taxon>Ericales</taxon>
        <taxon>Theaceae</taxon>
        <taxon>Camellia</taxon>
    </lineage>
</organism>
<name>A0A4S4D9C4_CAMSN</name>
<dbReference type="InterPro" id="IPR039920">
    <property type="entry name" value="MMS19"/>
</dbReference>
<keyword evidence="3" id="KW-0677">Repeat</keyword>
<dbReference type="STRING" id="542762.A0A4S4D9C4"/>
<evidence type="ECO:0000313" key="9">
    <source>
        <dbReference type="Proteomes" id="UP000306102"/>
    </source>
</evidence>
<dbReference type="PANTHER" id="PTHR12891:SF0">
    <property type="entry name" value="MMS19 NUCLEOTIDE EXCISION REPAIR PROTEIN HOMOLOG"/>
    <property type="match status" value="1"/>
</dbReference>
<dbReference type="AlphaFoldDB" id="A0A4S4D9C4"/>
<evidence type="ECO:0000256" key="4">
    <source>
        <dbReference type="ARBA" id="ARBA00023242"/>
    </source>
</evidence>
<dbReference type="GO" id="GO:0051604">
    <property type="term" value="P:protein maturation"/>
    <property type="evidence" value="ECO:0007669"/>
    <property type="project" value="UniProtKB-UniRule"/>
</dbReference>
<comment type="similarity">
    <text evidence="2 5">Belongs to the MET18/MMS19 family.</text>
</comment>
<dbReference type="PANTHER" id="PTHR12891">
    <property type="entry name" value="DNA REPAIR/TRANSCRIPTION PROTEIN MET18/MMS19"/>
    <property type="match status" value="1"/>
</dbReference>
<dbReference type="InterPro" id="IPR029240">
    <property type="entry name" value="MMS19_N"/>
</dbReference>
<accession>A0A4S4D9C4</accession>
<dbReference type="Proteomes" id="UP000306102">
    <property type="component" value="Unassembled WGS sequence"/>
</dbReference>
<evidence type="ECO:0000256" key="1">
    <source>
        <dbReference type="ARBA" id="ARBA00004123"/>
    </source>
</evidence>
<dbReference type="Pfam" id="PF14500">
    <property type="entry name" value="MMS19_N"/>
    <property type="match status" value="1"/>
</dbReference>
<evidence type="ECO:0000256" key="2">
    <source>
        <dbReference type="ARBA" id="ARBA00009340"/>
    </source>
</evidence>
<gene>
    <name evidence="8" type="ORF">TEA_007038</name>
</gene>
<keyword evidence="5" id="KW-0234">DNA repair</keyword>
<dbReference type="GO" id="GO:0005634">
    <property type="term" value="C:nucleus"/>
    <property type="evidence" value="ECO:0007669"/>
    <property type="project" value="UniProtKB-SubCell"/>
</dbReference>
<keyword evidence="4 5" id="KW-0539">Nucleus</keyword>
<evidence type="ECO:0000313" key="8">
    <source>
        <dbReference type="EMBL" id="THF99081.1"/>
    </source>
</evidence>
<reference evidence="8 9" key="1">
    <citation type="journal article" date="2018" name="Proc. Natl. Acad. Sci. U.S.A.">
        <title>Draft genome sequence of Camellia sinensis var. sinensis provides insights into the evolution of the tea genome and tea quality.</title>
        <authorList>
            <person name="Wei C."/>
            <person name="Yang H."/>
            <person name="Wang S."/>
            <person name="Zhao J."/>
            <person name="Liu C."/>
            <person name="Gao L."/>
            <person name="Xia E."/>
            <person name="Lu Y."/>
            <person name="Tai Y."/>
            <person name="She G."/>
            <person name="Sun J."/>
            <person name="Cao H."/>
            <person name="Tong W."/>
            <person name="Gao Q."/>
            <person name="Li Y."/>
            <person name="Deng W."/>
            <person name="Jiang X."/>
            <person name="Wang W."/>
            <person name="Chen Q."/>
            <person name="Zhang S."/>
            <person name="Li H."/>
            <person name="Wu J."/>
            <person name="Wang P."/>
            <person name="Li P."/>
            <person name="Shi C."/>
            <person name="Zheng F."/>
            <person name="Jian J."/>
            <person name="Huang B."/>
            <person name="Shan D."/>
            <person name="Shi M."/>
            <person name="Fang C."/>
            <person name="Yue Y."/>
            <person name="Li F."/>
            <person name="Li D."/>
            <person name="Wei S."/>
            <person name="Han B."/>
            <person name="Jiang C."/>
            <person name="Yin Y."/>
            <person name="Xia T."/>
            <person name="Zhang Z."/>
            <person name="Bennetzen J.L."/>
            <person name="Zhao S."/>
            <person name="Wan X."/>
        </authorList>
    </citation>
    <scope>NUCLEOTIDE SEQUENCE [LARGE SCALE GENOMIC DNA]</scope>
    <source>
        <strain evidence="9">cv. Shuchazao</strain>
        <tissue evidence="8">Leaf</tissue>
    </source>
</reference>
<dbReference type="Gene3D" id="1.25.10.10">
    <property type="entry name" value="Leucine-rich Repeat Variant"/>
    <property type="match status" value="1"/>
</dbReference>
<dbReference type="GO" id="GO:0097361">
    <property type="term" value="C:cytosolic [4Fe-4S] assembly targeting complex"/>
    <property type="evidence" value="ECO:0007669"/>
    <property type="project" value="UniProtKB-UniRule"/>
</dbReference>
<dbReference type="InterPro" id="IPR011989">
    <property type="entry name" value="ARM-like"/>
</dbReference>
<dbReference type="GO" id="GO:0006281">
    <property type="term" value="P:DNA repair"/>
    <property type="evidence" value="ECO:0007669"/>
    <property type="project" value="UniProtKB-UniRule"/>
</dbReference>
<dbReference type="GO" id="GO:0016226">
    <property type="term" value="P:iron-sulfur cluster assembly"/>
    <property type="evidence" value="ECO:0007669"/>
    <property type="project" value="UniProtKB-UniRule"/>
</dbReference>